<dbReference type="InterPro" id="IPR003439">
    <property type="entry name" value="ABC_transporter-like_ATP-bd"/>
</dbReference>
<evidence type="ECO:0000256" key="1">
    <source>
        <dbReference type="ARBA" id="ARBA00022448"/>
    </source>
</evidence>
<sequence length="50" mass="5401">MNNNAILECKNLSKTFSNKEALKDINLKVNKGRIVGLLGPNGSGKITLKC</sequence>
<dbReference type="InterPro" id="IPR051782">
    <property type="entry name" value="ABC_Transporter_VariousFunc"/>
</dbReference>
<gene>
    <name evidence="5" type="ORF">Q604_UNBC13312G0002</name>
</gene>
<dbReference type="AlphaFoldDB" id="W1XPD1"/>
<keyword evidence="2" id="KW-0547">Nucleotide-binding</keyword>
<evidence type="ECO:0000313" key="5">
    <source>
        <dbReference type="EMBL" id="ETJ32223.1"/>
    </source>
</evidence>
<evidence type="ECO:0000259" key="4">
    <source>
        <dbReference type="Pfam" id="PF00005"/>
    </source>
</evidence>
<name>W1XPD1_9ZZZZ</name>
<feature type="domain" description="ABC transporter" evidence="4">
    <location>
        <begin position="22"/>
        <end position="48"/>
    </location>
</feature>
<dbReference type="EMBL" id="AZMM01013312">
    <property type="protein sequence ID" value="ETJ32223.1"/>
    <property type="molecule type" value="Genomic_DNA"/>
</dbReference>
<dbReference type="PANTHER" id="PTHR42939">
    <property type="entry name" value="ABC TRANSPORTER ATP-BINDING PROTEIN ALBC-RELATED"/>
    <property type="match status" value="1"/>
</dbReference>
<dbReference type="GO" id="GO:0016887">
    <property type="term" value="F:ATP hydrolysis activity"/>
    <property type="evidence" value="ECO:0007669"/>
    <property type="project" value="InterPro"/>
</dbReference>
<dbReference type="PANTHER" id="PTHR42939:SF1">
    <property type="entry name" value="ABC TRANSPORTER ATP-BINDING PROTEIN ALBC-RELATED"/>
    <property type="match status" value="1"/>
</dbReference>
<evidence type="ECO:0000256" key="2">
    <source>
        <dbReference type="ARBA" id="ARBA00022741"/>
    </source>
</evidence>
<keyword evidence="1" id="KW-0813">Transport</keyword>
<reference evidence="5" key="1">
    <citation type="submission" date="2013-12" db="EMBL/GenBank/DDBJ databases">
        <title>A Varibaculum cambriense genome reconstructed from a premature infant gut community with otherwise low bacterial novelty that shifts toward anaerobic metabolism during the third week of life.</title>
        <authorList>
            <person name="Brown C.T."/>
            <person name="Sharon I."/>
            <person name="Thomas B.C."/>
            <person name="Castelle C.J."/>
            <person name="Morowitz M.J."/>
            <person name="Banfield J.F."/>
        </authorList>
    </citation>
    <scope>NUCLEOTIDE SEQUENCE</scope>
</reference>
<evidence type="ECO:0000256" key="3">
    <source>
        <dbReference type="ARBA" id="ARBA00022840"/>
    </source>
</evidence>
<organism evidence="5">
    <name type="scientific">human gut metagenome</name>
    <dbReference type="NCBI Taxonomy" id="408170"/>
    <lineage>
        <taxon>unclassified sequences</taxon>
        <taxon>metagenomes</taxon>
        <taxon>organismal metagenomes</taxon>
    </lineage>
</organism>
<dbReference type="Gene3D" id="3.40.50.300">
    <property type="entry name" value="P-loop containing nucleotide triphosphate hydrolases"/>
    <property type="match status" value="1"/>
</dbReference>
<keyword evidence="3 5" id="KW-0067">ATP-binding</keyword>
<feature type="non-terminal residue" evidence="5">
    <location>
        <position position="50"/>
    </location>
</feature>
<dbReference type="Pfam" id="PF00005">
    <property type="entry name" value="ABC_tran"/>
    <property type="match status" value="1"/>
</dbReference>
<accession>W1XPD1</accession>
<dbReference type="SUPFAM" id="SSF52540">
    <property type="entry name" value="P-loop containing nucleoside triphosphate hydrolases"/>
    <property type="match status" value="1"/>
</dbReference>
<dbReference type="InterPro" id="IPR027417">
    <property type="entry name" value="P-loop_NTPase"/>
</dbReference>
<dbReference type="GO" id="GO:0005524">
    <property type="term" value="F:ATP binding"/>
    <property type="evidence" value="ECO:0007669"/>
    <property type="project" value="UniProtKB-KW"/>
</dbReference>
<proteinExistence type="predicted"/>
<protein>
    <submittedName>
        <fullName evidence="5">ABC transporter, ATP-binding protein</fullName>
    </submittedName>
</protein>
<comment type="caution">
    <text evidence="5">The sequence shown here is derived from an EMBL/GenBank/DDBJ whole genome shotgun (WGS) entry which is preliminary data.</text>
</comment>